<evidence type="ECO:0000313" key="1">
    <source>
        <dbReference type="EMBL" id="MBB6400422.1"/>
    </source>
</evidence>
<dbReference type="RefSeq" id="WP_185032928.1">
    <property type="nucleotide sequence ID" value="NZ_JACHMQ010000001.1"/>
</dbReference>
<sequence length="126" mass="13751">MSNTLIKFASWTAACPGASMPGTSVPAPMIRVSKPGESAAYAEASVFEASAPRQREHGMWRRGEHGLRGTNLCEPRFEQRIQDDQGRSVFEHLLEDMSVPAPATAHTGVTFEGGVSGPFPWRRRPV</sequence>
<comment type="caution">
    <text evidence="1">The sequence shown here is derived from an EMBL/GenBank/DDBJ whole genome shotgun (WGS) entry which is preliminary data.</text>
</comment>
<evidence type="ECO:0000313" key="2">
    <source>
        <dbReference type="Proteomes" id="UP000546324"/>
    </source>
</evidence>
<organism evidence="1 2">
    <name type="scientific">Actinomadura coerulea</name>
    <dbReference type="NCBI Taxonomy" id="46159"/>
    <lineage>
        <taxon>Bacteria</taxon>
        <taxon>Bacillati</taxon>
        <taxon>Actinomycetota</taxon>
        <taxon>Actinomycetes</taxon>
        <taxon>Streptosporangiales</taxon>
        <taxon>Thermomonosporaceae</taxon>
        <taxon>Actinomadura</taxon>
    </lineage>
</organism>
<dbReference type="EMBL" id="JACHMQ010000001">
    <property type="protein sequence ID" value="MBB6400422.1"/>
    <property type="molecule type" value="Genomic_DNA"/>
</dbReference>
<dbReference type="AlphaFoldDB" id="A0A7X0G6M4"/>
<reference evidence="1 2" key="1">
    <citation type="submission" date="2020-08" db="EMBL/GenBank/DDBJ databases">
        <title>Sequencing the genomes of 1000 actinobacteria strains.</title>
        <authorList>
            <person name="Klenk H.-P."/>
        </authorList>
    </citation>
    <scope>NUCLEOTIDE SEQUENCE [LARGE SCALE GENOMIC DNA]</scope>
    <source>
        <strain evidence="1 2">DSM 43675</strain>
    </source>
</reference>
<keyword evidence="2" id="KW-1185">Reference proteome</keyword>
<proteinExistence type="predicted"/>
<name>A0A7X0G6M4_9ACTN</name>
<dbReference type="Proteomes" id="UP000546324">
    <property type="component" value="Unassembled WGS sequence"/>
</dbReference>
<protein>
    <submittedName>
        <fullName evidence="1">Uncharacterized protein</fullName>
    </submittedName>
</protein>
<accession>A0A7X0G6M4</accession>
<gene>
    <name evidence="1" type="ORF">BKA00_007336</name>
</gene>